<sequence length="134" mass="13955">MLDVDRLRDSCLDLLCFSFTRIVEDREGKAGSSTGTGSPVTVRKSRLRSSIDCPPGRECRPGTADVAAATFELGGVAPVAAVETGVAPVAFVGFAVLNAIDKPDADEDVDVDFGVSGIMLCFSLVFGQAPGAWT</sequence>
<evidence type="ECO:0000313" key="1">
    <source>
        <dbReference type="EMBL" id="SMP48513.1"/>
    </source>
</evidence>
<accession>A0ABY1PV58</accession>
<proteinExistence type="predicted"/>
<dbReference type="Proteomes" id="UP001158049">
    <property type="component" value="Unassembled WGS sequence"/>
</dbReference>
<keyword evidence="2" id="KW-1185">Reference proteome</keyword>
<gene>
    <name evidence="1" type="ORF">SAMN06295970_102158</name>
</gene>
<comment type="caution">
    <text evidence="1">The sequence shown here is derived from an EMBL/GenBank/DDBJ whole genome shotgun (WGS) entry which is preliminary data.</text>
</comment>
<dbReference type="EMBL" id="FXUL01000002">
    <property type="protein sequence ID" value="SMP48513.1"/>
    <property type="molecule type" value="Genomic_DNA"/>
</dbReference>
<reference evidence="1 2" key="1">
    <citation type="submission" date="2017-05" db="EMBL/GenBank/DDBJ databases">
        <authorList>
            <person name="Varghese N."/>
            <person name="Submissions S."/>
        </authorList>
    </citation>
    <scope>NUCLEOTIDE SEQUENCE [LARGE SCALE GENOMIC DNA]</scope>
    <source>
        <strain evidence="1 2">DSM 26001</strain>
    </source>
</reference>
<organism evidence="1 2">
    <name type="scientific">Noviherbaspirillum suwonense</name>
    <dbReference type="NCBI Taxonomy" id="1224511"/>
    <lineage>
        <taxon>Bacteria</taxon>
        <taxon>Pseudomonadati</taxon>
        <taxon>Pseudomonadota</taxon>
        <taxon>Betaproteobacteria</taxon>
        <taxon>Burkholderiales</taxon>
        <taxon>Oxalobacteraceae</taxon>
        <taxon>Noviherbaspirillum</taxon>
    </lineage>
</organism>
<name>A0ABY1PV58_9BURK</name>
<protein>
    <submittedName>
        <fullName evidence="1">Uncharacterized protein</fullName>
    </submittedName>
</protein>
<evidence type="ECO:0000313" key="2">
    <source>
        <dbReference type="Proteomes" id="UP001158049"/>
    </source>
</evidence>